<feature type="compositionally biased region" description="Polar residues" evidence="1">
    <location>
        <begin position="160"/>
        <end position="181"/>
    </location>
</feature>
<evidence type="ECO:0000313" key="3">
    <source>
        <dbReference type="Proteomes" id="UP000826195"/>
    </source>
</evidence>
<proteinExistence type="predicted"/>
<feature type="compositionally biased region" description="Polar residues" evidence="1">
    <location>
        <begin position="218"/>
        <end position="236"/>
    </location>
</feature>
<accession>A0AAV7HX92</accession>
<protein>
    <submittedName>
        <fullName evidence="2">Uncharacterized protein</fullName>
    </submittedName>
</protein>
<dbReference type="Proteomes" id="UP000826195">
    <property type="component" value="Unassembled WGS sequence"/>
</dbReference>
<feature type="region of interest" description="Disordered" evidence="1">
    <location>
        <begin position="90"/>
        <end position="127"/>
    </location>
</feature>
<keyword evidence="3" id="KW-1185">Reference proteome</keyword>
<dbReference type="AlphaFoldDB" id="A0AAV7HX92"/>
<feature type="region of interest" description="Disordered" evidence="1">
    <location>
        <begin position="160"/>
        <end position="245"/>
    </location>
</feature>
<evidence type="ECO:0000313" key="2">
    <source>
        <dbReference type="EMBL" id="KAH0539882.1"/>
    </source>
</evidence>
<feature type="compositionally biased region" description="Polar residues" evidence="1">
    <location>
        <begin position="17"/>
        <end position="27"/>
    </location>
</feature>
<feature type="compositionally biased region" description="Polar residues" evidence="1">
    <location>
        <begin position="104"/>
        <end position="115"/>
    </location>
</feature>
<comment type="caution">
    <text evidence="2">The sequence shown here is derived from an EMBL/GenBank/DDBJ whole genome shotgun (WGS) entry which is preliminary data.</text>
</comment>
<dbReference type="EMBL" id="JAHXZJ010002609">
    <property type="protein sequence ID" value="KAH0539882.1"/>
    <property type="molecule type" value="Genomic_DNA"/>
</dbReference>
<organism evidence="2 3">
    <name type="scientific">Cotesia glomerata</name>
    <name type="common">Lepidopteran parasitic wasp</name>
    <name type="synonym">Apanteles glomeratus</name>
    <dbReference type="NCBI Taxonomy" id="32391"/>
    <lineage>
        <taxon>Eukaryota</taxon>
        <taxon>Metazoa</taxon>
        <taxon>Ecdysozoa</taxon>
        <taxon>Arthropoda</taxon>
        <taxon>Hexapoda</taxon>
        <taxon>Insecta</taxon>
        <taxon>Pterygota</taxon>
        <taxon>Neoptera</taxon>
        <taxon>Endopterygota</taxon>
        <taxon>Hymenoptera</taxon>
        <taxon>Apocrita</taxon>
        <taxon>Ichneumonoidea</taxon>
        <taxon>Braconidae</taxon>
        <taxon>Microgastrinae</taxon>
        <taxon>Cotesia</taxon>
    </lineage>
</organism>
<reference evidence="2 3" key="1">
    <citation type="journal article" date="2021" name="J. Hered.">
        <title>A chromosome-level genome assembly of the parasitoid wasp, Cotesia glomerata (Hymenoptera: Braconidae).</title>
        <authorList>
            <person name="Pinto B.J."/>
            <person name="Weis J.J."/>
            <person name="Gamble T."/>
            <person name="Ode P.J."/>
            <person name="Paul R."/>
            <person name="Zaspel J.M."/>
        </authorList>
    </citation>
    <scope>NUCLEOTIDE SEQUENCE [LARGE SCALE GENOMIC DNA]</scope>
    <source>
        <strain evidence="2">CgM1</strain>
    </source>
</reference>
<feature type="compositionally biased region" description="Low complexity" evidence="1">
    <location>
        <begin position="198"/>
        <end position="217"/>
    </location>
</feature>
<sequence length="386" mass="42577">MTKESLTQKASPKVCSANPSTDKNSAVTPTLNCEIKKLVDKAKNNPISVDDINNLSQKIVLHKLKNNNISISAPVKKTTNRIVKNSSMKRKANLKGETPPPIAKNTSNSVDTDPINSIDMETTESPEDKITKQLKSLESTIVELNKVIENLTRQNNQQHKMITSLQNQLQSRSISSKVQNTDTEESLSPPSPPKKLKGSSTDSSIQSITSSSTHTLSKGSVNSPTAKDNKTITSDVRSSKPPPIKVFGQQCQTTVNILKKLNLDSNFSTKMLKYNKHTITVNNVKDFKTIKSALQAEKVDLYTNTLKEEKEQVFLLRGLEGNYIPEDILKDLINLKVEGIQFLKVPNPDLSNICLQLKTLADAVSATIGRVDDLYSLLTHTQSNNV</sequence>
<name>A0AAV7HX92_COTGL</name>
<feature type="region of interest" description="Disordered" evidence="1">
    <location>
        <begin position="1"/>
        <end position="27"/>
    </location>
</feature>
<feature type="compositionally biased region" description="Polar residues" evidence="1">
    <location>
        <begin position="1"/>
        <end position="10"/>
    </location>
</feature>
<evidence type="ECO:0000256" key="1">
    <source>
        <dbReference type="SAM" id="MobiDB-lite"/>
    </source>
</evidence>
<gene>
    <name evidence="2" type="ORF">KQX54_009456</name>
</gene>